<dbReference type="PANTHER" id="PTHR10026">
    <property type="entry name" value="CYCLIN"/>
    <property type="match status" value="1"/>
</dbReference>
<dbReference type="Gene3D" id="1.10.472.10">
    <property type="entry name" value="Cyclin-like"/>
    <property type="match status" value="3"/>
</dbReference>
<reference evidence="3" key="1">
    <citation type="submission" date="2025-08" db="UniProtKB">
        <authorList>
            <consortium name="Ensembl"/>
        </authorList>
    </citation>
    <scope>IDENTIFICATION</scope>
</reference>
<evidence type="ECO:0000256" key="2">
    <source>
        <dbReference type="SAM" id="Phobius"/>
    </source>
</evidence>
<dbReference type="Pfam" id="PF21797">
    <property type="entry name" value="CycT2-like_C"/>
    <property type="match status" value="1"/>
</dbReference>
<sequence length="152" mass="17400">MADRWRFSGERLLETPSRRCGLNPDGELAARQHTAEQINELGVQLGVSQLTISTAIVYMRRFYMFHSFTKFEGNVRTLSWAFGITLCLNICLCPLIILVLSQDIIMLESILLQTLGFDITIDHPHTHVLRCMQFVTASRDLTQTSYFMATNR</sequence>
<evidence type="ECO:0000256" key="1">
    <source>
        <dbReference type="ARBA" id="ARBA00023127"/>
    </source>
</evidence>
<dbReference type="GO" id="GO:0006357">
    <property type="term" value="P:regulation of transcription by RNA polymerase II"/>
    <property type="evidence" value="ECO:0007669"/>
    <property type="project" value="InterPro"/>
</dbReference>
<evidence type="ECO:0000313" key="3">
    <source>
        <dbReference type="Ensembl" id="ENSEBUP00000000522.1"/>
    </source>
</evidence>
<keyword evidence="2" id="KW-1133">Transmembrane helix</keyword>
<feature type="transmembrane region" description="Helical" evidence="2">
    <location>
        <begin position="79"/>
        <end position="100"/>
    </location>
</feature>
<protein>
    <submittedName>
        <fullName evidence="3">Uncharacterized protein</fullName>
    </submittedName>
</protein>
<dbReference type="OMA" id="YEYFSHE"/>
<organism evidence="3 4">
    <name type="scientific">Eptatretus burgeri</name>
    <name type="common">Inshore hagfish</name>
    <dbReference type="NCBI Taxonomy" id="7764"/>
    <lineage>
        <taxon>Eukaryota</taxon>
        <taxon>Metazoa</taxon>
        <taxon>Chordata</taxon>
        <taxon>Craniata</taxon>
        <taxon>Vertebrata</taxon>
        <taxon>Cyclostomata</taxon>
        <taxon>Myxini</taxon>
        <taxon>Myxiniformes</taxon>
        <taxon>Myxinidae</taxon>
        <taxon>Eptatretinae</taxon>
        <taxon>Eptatretus</taxon>
    </lineage>
</organism>
<dbReference type="SUPFAM" id="SSF47954">
    <property type="entry name" value="Cyclin-like"/>
    <property type="match status" value="1"/>
</dbReference>
<dbReference type="GO" id="GO:0016538">
    <property type="term" value="F:cyclin-dependent protein serine/threonine kinase regulator activity"/>
    <property type="evidence" value="ECO:0007669"/>
    <property type="project" value="InterPro"/>
</dbReference>
<keyword evidence="2" id="KW-0812">Transmembrane</keyword>
<dbReference type="GeneTree" id="ENSGT00940000155759"/>
<accession>A0A8C4NBG4</accession>
<name>A0A8C4NBG4_EPTBU</name>
<dbReference type="Proteomes" id="UP000694388">
    <property type="component" value="Unplaced"/>
</dbReference>
<dbReference type="Ensembl" id="ENSEBUT00000000821.1">
    <property type="protein sequence ID" value="ENSEBUP00000000522.1"/>
    <property type="gene ID" value="ENSEBUG00000000603.1"/>
</dbReference>
<evidence type="ECO:0000313" key="4">
    <source>
        <dbReference type="Proteomes" id="UP000694388"/>
    </source>
</evidence>
<proteinExistence type="predicted"/>
<dbReference type="InterPro" id="IPR043198">
    <property type="entry name" value="Cyclin/Ssn8"/>
</dbReference>
<keyword evidence="2" id="KW-0472">Membrane</keyword>
<reference evidence="3" key="2">
    <citation type="submission" date="2025-09" db="UniProtKB">
        <authorList>
            <consortium name="Ensembl"/>
        </authorList>
    </citation>
    <scope>IDENTIFICATION</scope>
</reference>
<dbReference type="InterPro" id="IPR036915">
    <property type="entry name" value="Cyclin-like_sf"/>
</dbReference>
<dbReference type="AlphaFoldDB" id="A0A8C4NBG4"/>
<keyword evidence="1" id="KW-0195">Cyclin</keyword>
<feature type="transmembrane region" description="Helical" evidence="2">
    <location>
        <begin position="41"/>
        <end position="59"/>
    </location>
</feature>
<keyword evidence="4" id="KW-1185">Reference proteome</keyword>